<evidence type="ECO:0000313" key="3">
    <source>
        <dbReference type="Proteomes" id="UP001237105"/>
    </source>
</evidence>
<gene>
    <name evidence="2" type="ORF">QIT00_26705</name>
</gene>
<dbReference type="PANTHER" id="PTHR36440:SF1">
    <property type="entry name" value="PUTATIVE (AFU_ORTHOLOGUE AFUA_8G07350)-RELATED"/>
    <property type="match status" value="1"/>
</dbReference>
<accession>A0ABT6T2L5</accession>
<dbReference type="SUPFAM" id="SSF51182">
    <property type="entry name" value="RmlC-like cupins"/>
    <property type="match status" value="1"/>
</dbReference>
<evidence type="ECO:0000259" key="1">
    <source>
        <dbReference type="Pfam" id="PF07883"/>
    </source>
</evidence>
<dbReference type="InterPro" id="IPR053146">
    <property type="entry name" value="QDO-like"/>
</dbReference>
<organism evidence="2 3">
    <name type="scientific">Streptomyces luteolus</name>
    <dbReference type="NCBI Taxonomy" id="3043615"/>
    <lineage>
        <taxon>Bacteria</taxon>
        <taxon>Bacillati</taxon>
        <taxon>Actinomycetota</taxon>
        <taxon>Actinomycetes</taxon>
        <taxon>Kitasatosporales</taxon>
        <taxon>Streptomycetaceae</taxon>
        <taxon>Streptomyces</taxon>
    </lineage>
</organism>
<evidence type="ECO:0000313" key="2">
    <source>
        <dbReference type="EMBL" id="MDI3422099.1"/>
    </source>
</evidence>
<proteinExistence type="predicted"/>
<comment type="caution">
    <text evidence="2">The sequence shown here is derived from an EMBL/GenBank/DDBJ whole genome shotgun (WGS) entry which is preliminary data.</text>
</comment>
<dbReference type="InterPro" id="IPR014710">
    <property type="entry name" value="RmlC-like_jellyroll"/>
</dbReference>
<dbReference type="Gene3D" id="2.60.120.10">
    <property type="entry name" value="Jelly Rolls"/>
    <property type="match status" value="1"/>
</dbReference>
<dbReference type="Proteomes" id="UP001237105">
    <property type="component" value="Unassembled WGS sequence"/>
</dbReference>
<sequence>MSRGDSRVLYVPAGGGESRWVFGDKYTFKADAETTGGAFSLLEAHVPAEAGPPPHVHEHSDEAFYLLEGAVQFTDGEEVHTVEQGGFIFVPRGSVHGFKNLGPEPAKMLAWFTPGGTEGFFKALGVPAVEGAPPPGRAQVLKDAEDAMKIVEKFDSKFV</sequence>
<dbReference type="PANTHER" id="PTHR36440">
    <property type="entry name" value="PUTATIVE (AFU_ORTHOLOGUE AFUA_8G07350)-RELATED"/>
    <property type="match status" value="1"/>
</dbReference>
<dbReference type="EMBL" id="JASCIS010000032">
    <property type="protein sequence ID" value="MDI3422099.1"/>
    <property type="molecule type" value="Genomic_DNA"/>
</dbReference>
<dbReference type="Pfam" id="PF07883">
    <property type="entry name" value="Cupin_2"/>
    <property type="match status" value="1"/>
</dbReference>
<dbReference type="CDD" id="cd02215">
    <property type="entry name" value="cupin_QDO_N_C"/>
    <property type="match status" value="1"/>
</dbReference>
<dbReference type="RefSeq" id="WP_282537961.1">
    <property type="nucleotide sequence ID" value="NZ_JASCIS010000032.1"/>
</dbReference>
<reference evidence="2 3" key="1">
    <citation type="submission" date="2023-05" db="EMBL/GenBank/DDBJ databases">
        <title>Draft genome sequence of Streptomyces sp. B-S-A12 isolated from a cave soil in Thailand.</title>
        <authorList>
            <person name="Chamroensaksri N."/>
            <person name="Muangham S."/>
        </authorList>
    </citation>
    <scope>NUCLEOTIDE SEQUENCE [LARGE SCALE GENOMIC DNA]</scope>
    <source>
        <strain evidence="2 3">B-S-A12</strain>
    </source>
</reference>
<dbReference type="InterPro" id="IPR013096">
    <property type="entry name" value="Cupin_2"/>
</dbReference>
<feature type="domain" description="Cupin type-2" evidence="1">
    <location>
        <begin position="45"/>
        <end position="111"/>
    </location>
</feature>
<name>A0ABT6T2L5_9ACTN</name>
<protein>
    <submittedName>
        <fullName evidence="2">Quercetin 2,3-dioxygenase</fullName>
    </submittedName>
</protein>
<dbReference type="InterPro" id="IPR011051">
    <property type="entry name" value="RmlC_Cupin_sf"/>
</dbReference>
<keyword evidence="3" id="KW-1185">Reference proteome</keyword>